<feature type="region of interest" description="Disordered" evidence="1">
    <location>
        <begin position="1"/>
        <end position="136"/>
    </location>
</feature>
<feature type="region of interest" description="Disordered" evidence="1">
    <location>
        <begin position="802"/>
        <end position="860"/>
    </location>
</feature>
<proteinExistence type="predicted"/>
<accession>A0A1Y2H6K7</accession>
<feature type="compositionally biased region" description="Low complexity" evidence="1">
    <location>
        <begin position="802"/>
        <end position="813"/>
    </location>
</feature>
<evidence type="ECO:0000313" key="2">
    <source>
        <dbReference type="EMBL" id="ORZ29333.1"/>
    </source>
</evidence>
<feature type="region of interest" description="Disordered" evidence="1">
    <location>
        <begin position="150"/>
        <end position="246"/>
    </location>
</feature>
<evidence type="ECO:0000256" key="1">
    <source>
        <dbReference type="SAM" id="MobiDB-lite"/>
    </source>
</evidence>
<name>A0A1Y2H6K7_9FUNG</name>
<dbReference type="OrthoDB" id="5590125at2759"/>
<organism evidence="2 3">
    <name type="scientific">Catenaria anguillulae PL171</name>
    <dbReference type="NCBI Taxonomy" id="765915"/>
    <lineage>
        <taxon>Eukaryota</taxon>
        <taxon>Fungi</taxon>
        <taxon>Fungi incertae sedis</taxon>
        <taxon>Blastocladiomycota</taxon>
        <taxon>Blastocladiomycetes</taxon>
        <taxon>Blastocladiales</taxon>
        <taxon>Catenariaceae</taxon>
        <taxon>Catenaria</taxon>
    </lineage>
</organism>
<sequence>MDGSRIKVGAVSSSAPSLVSTNTDPAPVFGSVITQDPESIPSCSPPPALVSPLSLAPHTSDANDQLLRRSHAHVASASQQPPQPSESQPVPAPLSTESVSAPSITDATSPPASEMEPPEDTESHFPLEPPPLRTADADSVLPMWIFDPGMGLGGKHIRSPTDDLLTSSNADNGSGTESDTDMEASDDESDSGLVSKPCQPDDVAADPDTHSFPLHHGSTVSPTGTTQRKPVRSSSGCRRDSMSEAIDAPTVRVNIVADQISIGSPSSSPPTLSPTPDSSRRGSKSNASDRCQTQTLKSTPGAKSSPKGPRIVGHCTFRPSGMLSLDSRLRVHSLSDRVRDAVAPSFLGPKTPSSSAQSSYYGTPITSKSSSPMSSARSLHLKSILKPFPASSLVVYHYAPLTLIDAMAAQRDPRPMIPKSTRSSAVPAAALQMAPELFQQPWTLTQMLYAVRSPADAPLAWLAAVLDVNTTPAAMEIDRITRWNAYGHIGAPGFNAHHGTDVADSGIDLAEGRRVRASTADFNSASTTSLSVSANCLSSQVNPVRPTSSIAGFQSIDSQSTAAAVTTCSHSRVVHFAPSLVTSVAFIPKANKGKPVKKRSMKHNPVVYALPSGGSQSNLYMDDAELAVCPLVTEVIPIRLENSGSSALDDLFQDDKQENLDPVALWCRGGRDRSILEVRIDLSQLVSSSKSLRVWSIVSPLPKTCAAAEGPESTANMDQSGQHQPSPSAASPSSTAHGGSKSSIVAPAPSPSSSKSTGPSPPDSVSTSENDIAPHGNASATDAQGCATLMGRLRSVAKKWFSNSPSASSLHSSAEVADGGAPAAVQEKRLSASPPSGRNSRRPSKSPSHRSIRSLGSSSQ</sequence>
<feature type="compositionally biased region" description="Low complexity" evidence="1">
    <location>
        <begin position="73"/>
        <end position="89"/>
    </location>
</feature>
<protein>
    <submittedName>
        <fullName evidence="2">Uncharacterized protein</fullName>
    </submittedName>
</protein>
<feature type="compositionally biased region" description="Polar residues" evidence="1">
    <location>
        <begin position="218"/>
        <end position="236"/>
    </location>
</feature>
<feature type="region of interest" description="Disordered" evidence="1">
    <location>
        <begin position="260"/>
        <end position="314"/>
    </location>
</feature>
<evidence type="ECO:0000313" key="3">
    <source>
        <dbReference type="Proteomes" id="UP000193411"/>
    </source>
</evidence>
<feature type="compositionally biased region" description="Basic residues" evidence="1">
    <location>
        <begin position="839"/>
        <end position="852"/>
    </location>
</feature>
<comment type="caution">
    <text evidence="2">The sequence shown here is derived from an EMBL/GenBank/DDBJ whole genome shotgun (WGS) entry which is preliminary data.</text>
</comment>
<gene>
    <name evidence="2" type="ORF">BCR44DRAFT_87569</name>
</gene>
<feature type="compositionally biased region" description="Polar residues" evidence="1">
    <location>
        <begin position="284"/>
        <end position="302"/>
    </location>
</feature>
<feature type="region of interest" description="Disordered" evidence="1">
    <location>
        <begin position="344"/>
        <end position="373"/>
    </location>
</feature>
<dbReference type="AlphaFoldDB" id="A0A1Y2H6K7"/>
<dbReference type="Proteomes" id="UP000193411">
    <property type="component" value="Unassembled WGS sequence"/>
</dbReference>
<keyword evidence="3" id="KW-1185">Reference proteome</keyword>
<feature type="non-terminal residue" evidence="2">
    <location>
        <position position="860"/>
    </location>
</feature>
<feature type="compositionally biased region" description="Low complexity" evidence="1">
    <location>
        <begin position="719"/>
        <end position="758"/>
    </location>
</feature>
<feature type="compositionally biased region" description="Polar residues" evidence="1">
    <location>
        <begin position="95"/>
        <end position="111"/>
    </location>
</feature>
<reference evidence="2 3" key="1">
    <citation type="submission" date="2016-07" db="EMBL/GenBank/DDBJ databases">
        <title>Pervasive Adenine N6-methylation of Active Genes in Fungi.</title>
        <authorList>
            <consortium name="DOE Joint Genome Institute"/>
            <person name="Mondo S.J."/>
            <person name="Dannebaum R.O."/>
            <person name="Kuo R.C."/>
            <person name="Labutti K."/>
            <person name="Haridas S."/>
            <person name="Kuo A."/>
            <person name="Salamov A."/>
            <person name="Ahrendt S.R."/>
            <person name="Lipzen A."/>
            <person name="Sullivan W."/>
            <person name="Andreopoulos W.B."/>
            <person name="Clum A."/>
            <person name="Lindquist E."/>
            <person name="Daum C."/>
            <person name="Ramamoorthy G.K."/>
            <person name="Gryganskyi A."/>
            <person name="Culley D."/>
            <person name="Magnuson J.K."/>
            <person name="James T.Y."/>
            <person name="O'Malley M.A."/>
            <person name="Stajich J.E."/>
            <person name="Spatafora J.W."/>
            <person name="Visel A."/>
            <person name="Grigoriev I.V."/>
        </authorList>
    </citation>
    <scope>NUCLEOTIDE SEQUENCE [LARGE SCALE GENOMIC DNA]</scope>
    <source>
        <strain evidence="2 3">PL171</strain>
    </source>
</reference>
<dbReference type="EMBL" id="MCFL01000220">
    <property type="protein sequence ID" value="ORZ29333.1"/>
    <property type="molecule type" value="Genomic_DNA"/>
</dbReference>
<feature type="compositionally biased region" description="Polar residues" evidence="1">
    <location>
        <begin position="11"/>
        <end position="24"/>
    </location>
</feature>
<feature type="compositionally biased region" description="Acidic residues" evidence="1">
    <location>
        <begin position="178"/>
        <end position="190"/>
    </location>
</feature>
<feature type="compositionally biased region" description="Polar residues" evidence="1">
    <location>
        <begin position="164"/>
        <end position="177"/>
    </location>
</feature>
<feature type="region of interest" description="Disordered" evidence="1">
    <location>
        <begin position="705"/>
        <end position="784"/>
    </location>
</feature>
<feature type="compositionally biased region" description="Polar residues" evidence="1">
    <location>
        <begin position="351"/>
        <end position="366"/>
    </location>
</feature>